<dbReference type="RefSeq" id="WP_006911960.1">
    <property type="nucleotide sequence ID" value="NZ_AFNV02000006.1"/>
</dbReference>
<name>U2EPV4_9GAMM</name>
<proteinExistence type="predicted"/>
<dbReference type="EMBL" id="AFNV02000006">
    <property type="protein sequence ID" value="ERJ19835.1"/>
    <property type="molecule type" value="Genomic_DNA"/>
</dbReference>
<protein>
    <submittedName>
        <fullName evidence="2">Uncharacterized protein</fullName>
    </submittedName>
</protein>
<keyword evidence="3" id="KW-1185">Reference proteome</keyword>
<gene>
    <name evidence="2" type="ORF">SSPSH_001000</name>
</gene>
<keyword evidence="1" id="KW-0472">Membrane</keyword>
<dbReference type="OrthoDB" id="123194at2"/>
<dbReference type="AlphaFoldDB" id="U2EPV4"/>
<keyword evidence="1" id="KW-1133">Transmembrane helix</keyword>
<dbReference type="STRING" id="1033802.SSPSH_001000"/>
<sequence>MMHETMWSGGYGMWFGGHWLFMLLWIAIILPPFWKIFSKAGFSGWLSLLIFVPLVNLVVLYIVAFTDWPALKSTATGGNGQARDE</sequence>
<reference evidence="2 3" key="1">
    <citation type="journal article" date="2011" name="J. Bacteriol.">
        <title>Genome sequence of Salinisphaera shabanensis, a gammaproteobacterium from the harsh, variable environment of the brine-seawater interface of the Shaban Deep in the Red Sea.</title>
        <authorList>
            <person name="Antunes A."/>
            <person name="Alam I."/>
            <person name="Bajic V.B."/>
            <person name="Stingl U."/>
        </authorList>
    </citation>
    <scope>NUCLEOTIDE SEQUENCE [LARGE SCALE GENOMIC DNA]</scope>
    <source>
        <strain evidence="2 3">E1L3A</strain>
    </source>
</reference>
<keyword evidence="1" id="KW-0812">Transmembrane</keyword>
<reference evidence="2 3" key="2">
    <citation type="journal article" date="2013" name="PLoS ONE">
        <title>INDIGO - INtegrated Data Warehouse of MIcrobial GenOmes with Examples from the Red Sea Extremophiles.</title>
        <authorList>
            <person name="Alam I."/>
            <person name="Antunes A."/>
            <person name="Kamau A.A."/>
            <person name="Ba Alawi W."/>
            <person name="Kalkatawi M."/>
            <person name="Stingl U."/>
            <person name="Bajic V.B."/>
        </authorList>
    </citation>
    <scope>NUCLEOTIDE SEQUENCE [LARGE SCALE GENOMIC DNA]</scope>
    <source>
        <strain evidence="2 3">E1L3A</strain>
    </source>
</reference>
<evidence type="ECO:0000313" key="3">
    <source>
        <dbReference type="Proteomes" id="UP000006242"/>
    </source>
</evidence>
<feature type="transmembrane region" description="Helical" evidence="1">
    <location>
        <begin position="12"/>
        <end position="33"/>
    </location>
</feature>
<comment type="caution">
    <text evidence="2">The sequence shown here is derived from an EMBL/GenBank/DDBJ whole genome shotgun (WGS) entry which is preliminary data.</text>
</comment>
<evidence type="ECO:0000313" key="2">
    <source>
        <dbReference type="EMBL" id="ERJ19835.1"/>
    </source>
</evidence>
<organism evidence="2 3">
    <name type="scientific">Salinisphaera shabanensis E1L3A</name>
    <dbReference type="NCBI Taxonomy" id="1033802"/>
    <lineage>
        <taxon>Bacteria</taxon>
        <taxon>Pseudomonadati</taxon>
        <taxon>Pseudomonadota</taxon>
        <taxon>Gammaproteobacteria</taxon>
        <taxon>Salinisphaerales</taxon>
        <taxon>Salinisphaeraceae</taxon>
        <taxon>Salinisphaera</taxon>
    </lineage>
</organism>
<feature type="transmembrane region" description="Helical" evidence="1">
    <location>
        <begin position="45"/>
        <end position="64"/>
    </location>
</feature>
<accession>U2EPV4</accession>
<evidence type="ECO:0000256" key="1">
    <source>
        <dbReference type="SAM" id="Phobius"/>
    </source>
</evidence>
<dbReference type="Proteomes" id="UP000006242">
    <property type="component" value="Unassembled WGS sequence"/>
</dbReference>